<keyword evidence="6" id="KW-1185">Reference proteome</keyword>
<keyword evidence="1" id="KW-0479">Metal-binding</keyword>
<evidence type="ECO:0000256" key="2">
    <source>
        <dbReference type="ARBA" id="ARBA00022737"/>
    </source>
</evidence>
<dbReference type="SUPFAM" id="SSF47473">
    <property type="entry name" value="EF-hand"/>
    <property type="match status" value="3"/>
</dbReference>
<evidence type="ECO:0000256" key="1">
    <source>
        <dbReference type="ARBA" id="ARBA00022723"/>
    </source>
</evidence>
<dbReference type="AlphaFoldDB" id="A0A5B9W0F2"/>
<feature type="domain" description="EF-hand" evidence="4">
    <location>
        <begin position="261"/>
        <end position="296"/>
    </location>
</feature>
<dbReference type="RefSeq" id="WP_148594081.1">
    <property type="nucleotide sequence ID" value="NZ_CP042997.1"/>
</dbReference>
<dbReference type="PROSITE" id="PS50222">
    <property type="entry name" value="EF_HAND_2"/>
    <property type="match status" value="3"/>
</dbReference>
<dbReference type="Gene3D" id="1.10.238.10">
    <property type="entry name" value="EF-hand"/>
    <property type="match status" value="4"/>
</dbReference>
<proteinExistence type="predicted"/>
<protein>
    <submittedName>
        <fullName evidence="5">Transaldolase/EF-hand domain-containing protein</fullName>
    </submittedName>
</protein>
<dbReference type="SMART" id="SM00054">
    <property type="entry name" value="EFh"/>
    <property type="match status" value="6"/>
</dbReference>
<keyword evidence="2" id="KW-0677">Repeat</keyword>
<feature type="domain" description="EF-hand" evidence="4">
    <location>
        <begin position="149"/>
        <end position="184"/>
    </location>
</feature>
<feature type="region of interest" description="Disordered" evidence="3">
    <location>
        <begin position="536"/>
        <end position="582"/>
    </location>
</feature>
<dbReference type="PROSITE" id="PS00018">
    <property type="entry name" value="EF_HAND_1"/>
    <property type="match status" value="5"/>
</dbReference>
<sequence length="582" mass="62220">MMASAGLLAMALALLAEDEPPATIPPASAFAALGDDAVQDVVILGETRAILLRVRVMDGDRPFRAAWAEGIRAYHARLDGNGDGRLTTQEAAKNGLAALLTPAVPNAGTPARGQPEADVNPKDGVISVEELTEVLRGPFGPFRLQVDPASERRTDALFDQLDRDKDGELTRPEMEAIVGSLRRLDRDADEMIDAGEVNLMTASVDAMAMIRPRPTRDLSTPTVLELSPGESPVRLARLLVKKYDTGSSRGPGRRDSRLSPEEFAIPAEAFAASDRNRDGTLSAEELRTYLADAPRDAMLDVALSADASGRAAAAVRGADGGSPAGMTVRPLVPGAVEVEAGPVRLDVHVDDGARAAESARKGLRARFDAADANQDGYLEKDELNQDNAPISPLAGLFEALDHDGDGKVYPRELDEFVAREAVAARGHLTMTASDEGRALFGMLDTDRDRRLGAREVLETFARVSACDRNQDGRVNPDEIPQHVRLVLDRGDLSVLLATPANANVVVVSAGMVVAPSRPRPAAGPIWFRKMDRNHDGDVSPREFLGTRDQFDRLDRDHDGLLSPAEAQEASPGRPDPVKAPGG</sequence>
<evidence type="ECO:0000313" key="6">
    <source>
        <dbReference type="Proteomes" id="UP000324233"/>
    </source>
</evidence>
<dbReference type="InterPro" id="IPR018247">
    <property type="entry name" value="EF_Hand_1_Ca_BS"/>
</dbReference>
<feature type="domain" description="EF-hand" evidence="4">
    <location>
        <begin position="358"/>
        <end position="393"/>
    </location>
</feature>
<dbReference type="GO" id="GO:0005509">
    <property type="term" value="F:calcium ion binding"/>
    <property type="evidence" value="ECO:0007669"/>
    <property type="project" value="InterPro"/>
</dbReference>
<accession>A0A5B9W0F2</accession>
<organism evidence="5 6">
    <name type="scientific">Aquisphaera giovannonii</name>
    <dbReference type="NCBI Taxonomy" id="406548"/>
    <lineage>
        <taxon>Bacteria</taxon>
        <taxon>Pseudomonadati</taxon>
        <taxon>Planctomycetota</taxon>
        <taxon>Planctomycetia</taxon>
        <taxon>Isosphaerales</taxon>
        <taxon>Isosphaeraceae</taxon>
        <taxon>Aquisphaera</taxon>
    </lineage>
</organism>
<dbReference type="PANTHER" id="PTHR10827">
    <property type="entry name" value="RETICULOCALBIN"/>
    <property type="match status" value="1"/>
</dbReference>
<reference evidence="5 6" key="1">
    <citation type="submission" date="2019-08" db="EMBL/GenBank/DDBJ databases">
        <title>Deep-cultivation of Planctomycetes and their phenomic and genomic characterization uncovers novel biology.</title>
        <authorList>
            <person name="Wiegand S."/>
            <person name="Jogler M."/>
            <person name="Boedeker C."/>
            <person name="Pinto D."/>
            <person name="Vollmers J."/>
            <person name="Rivas-Marin E."/>
            <person name="Kohn T."/>
            <person name="Peeters S.H."/>
            <person name="Heuer A."/>
            <person name="Rast P."/>
            <person name="Oberbeckmann S."/>
            <person name="Bunk B."/>
            <person name="Jeske O."/>
            <person name="Meyerdierks A."/>
            <person name="Storesund J.E."/>
            <person name="Kallscheuer N."/>
            <person name="Luecker S."/>
            <person name="Lage O.M."/>
            <person name="Pohl T."/>
            <person name="Merkel B.J."/>
            <person name="Hornburger P."/>
            <person name="Mueller R.-W."/>
            <person name="Bruemmer F."/>
            <person name="Labrenz M."/>
            <person name="Spormann A.M."/>
            <person name="Op den Camp H."/>
            <person name="Overmann J."/>
            <person name="Amann R."/>
            <person name="Jetten M.S.M."/>
            <person name="Mascher T."/>
            <person name="Medema M.H."/>
            <person name="Devos D.P."/>
            <person name="Kaster A.-K."/>
            <person name="Ovreas L."/>
            <person name="Rohde M."/>
            <person name="Galperin M.Y."/>
            <person name="Jogler C."/>
        </authorList>
    </citation>
    <scope>NUCLEOTIDE SEQUENCE [LARGE SCALE GENOMIC DNA]</scope>
    <source>
        <strain evidence="5 6">OJF2</strain>
    </source>
</reference>
<dbReference type="KEGG" id="agv:OJF2_26460"/>
<feature type="compositionally biased region" description="Basic and acidic residues" evidence="3">
    <location>
        <begin position="536"/>
        <end position="559"/>
    </location>
</feature>
<dbReference type="Proteomes" id="UP000324233">
    <property type="component" value="Chromosome"/>
</dbReference>
<dbReference type="OrthoDB" id="260830at2"/>
<evidence type="ECO:0000256" key="3">
    <source>
        <dbReference type="SAM" id="MobiDB-lite"/>
    </source>
</evidence>
<dbReference type="InterPro" id="IPR011992">
    <property type="entry name" value="EF-hand-dom_pair"/>
</dbReference>
<dbReference type="PANTHER" id="PTHR10827:SF98">
    <property type="entry name" value="45 KDA CALCIUM-BINDING PROTEIN"/>
    <property type="match status" value="1"/>
</dbReference>
<dbReference type="EMBL" id="CP042997">
    <property type="protein sequence ID" value="QEH34112.1"/>
    <property type="molecule type" value="Genomic_DNA"/>
</dbReference>
<dbReference type="Pfam" id="PF13202">
    <property type="entry name" value="EF-hand_5"/>
    <property type="match status" value="6"/>
</dbReference>
<evidence type="ECO:0000259" key="4">
    <source>
        <dbReference type="PROSITE" id="PS50222"/>
    </source>
</evidence>
<dbReference type="InterPro" id="IPR002048">
    <property type="entry name" value="EF_hand_dom"/>
</dbReference>
<evidence type="ECO:0000313" key="5">
    <source>
        <dbReference type="EMBL" id="QEH34112.1"/>
    </source>
</evidence>
<name>A0A5B9W0F2_9BACT</name>
<gene>
    <name evidence="5" type="ORF">OJF2_26460</name>
</gene>